<evidence type="ECO:0000256" key="6">
    <source>
        <dbReference type="SAM" id="Phobius"/>
    </source>
</evidence>
<reference evidence="8" key="1">
    <citation type="submission" date="2007-03" db="EMBL/GenBank/DDBJ databases">
        <title>Annotation of Culex pipiens quinquefasciatus.</title>
        <authorList>
            <consortium name="The Broad Institute Genome Sequencing Platform"/>
            <person name="Atkinson P.W."/>
            <person name="Hemingway J."/>
            <person name="Christensen B.M."/>
            <person name="Higgs S."/>
            <person name="Kodira C."/>
            <person name="Hannick L."/>
            <person name="Megy K."/>
            <person name="O'Leary S."/>
            <person name="Pearson M."/>
            <person name="Haas B.J."/>
            <person name="Mauceli E."/>
            <person name="Wortman J.R."/>
            <person name="Lee N.H."/>
            <person name="Guigo R."/>
            <person name="Stanke M."/>
            <person name="Alvarado L."/>
            <person name="Amedeo P."/>
            <person name="Antoine C.H."/>
            <person name="Arensburger P."/>
            <person name="Bidwell S.L."/>
            <person name="Crawford M."/>
            <person name="Camaro F."/>
            <person name="Devon K."/>
            <person name="Engels R."/>
            <person name="Hammond M."/>
            <person name="Howarth C."/>
            <person name="Koehrsen M."/>
            <person name="Lawson D."/>
            <person name="Montgomery P."/>
            <person name="Nene V."/>
            <person name="Nusbaum C."/>
            <person name="Puiu D."/>
            <person name="Romero-Severson J."/>
            <person name="Severson D.W."/>
            <person name="Shumway M."/>
            <person name="Sisk P."/>
            <person name="Stolte C."/>
            <person name="Zeng Q."/>
            <person name="Eisenstadt E."/>
            <person name="Fraser-Liggett C."/>
            <person name="Strausberg R."/>
            <person name="Galagan J."/>
            <person name="Birren B."/>
            <person name="Collins F.H."/>
        </authorList>
    </citation>
    <scope>NUCLEOTIDE SEQUENCE [LARGE SCALE GENOMIC DNA]</scope>
    <source>
        <strain evidence="8">JHB</strain>
    </source>
</reference>
<dbReference type="EMBL" id="DS231922">
    <property type="protein sequence ID" value="EDS26676.1"/>
    <property type="molecule type" value="Genomic_DNA"/>
</dbReference>
<proteinExistence type="inferred from homology"/>
<comment type="similarity">
    <text evidence="2">Belongs to the G-protein coupled receptor 1 family.</text>
</comment>
<dbReference type="GO" id="GO:0008188">
    <property type="term" value="F:neuropeptide receptor activity"/>
    <property type="evidence" value="ECO:0007669"/>
    <property type="project" value="TreeGrafter"/>
</dbReference>
<evidence type="ECO:0000256" key="2">
    <source>
        <dbReference type="ARBA" id="ARBA00010663"/>
    </source>
</evidence>
<dbReference type="VEuPathDB" id="VectorBase:CQUJHB002414"/>
<dbReference type="OrthoDB" id="5987909at2759"/>
<dbReference type="VEuPathDB" id="VectorBase:CPIJ006268"/>
<evidence type="ECO:0000256" key="3">
    <source>
        <dbReference type="ARBA" id="ARBA00022692"/>
    </source>
</evidence>
<keyword evidence="3 6" id="KW-0812">Transmembrane</keyword>
<dbReference type="HOGENOM" id="CLU_1095192_0_0_1"/>
<dbReference type="InterPro" id="IPR000276">
    <property type="entry name" value="GPCR_Rhodpsn"/>
</dbReference>
<dbReference type="STRING" id="7176.B0WG35"/>
<dbReference type="Gene3D" id="1.20.1070.10">
    <property type="entry name" value="Rhodopsin 7-helix transmembrane proteins"/>
    <property type="match status" value="1"/>
</dbReference>
<protein>
    <submittedName>
        <fullName evidence="8 9">Cardioacceleratory peptide receptor</fullName>
    </submittedName>
</protein>
<dbReference type="InParanoid" id="B0WG35"/>
<dbReference type="PROSITE" id="PS50262">
    <property type="entry name" value="G_PROTEIN_RECEP_F1_2"/>
    <property type="match status" value="1"/>
</dbReference>
<gene>
    <name evidence="9" type="primary">6037793</name>
    <name evidence="8" type="ORF">CpipJ_CPIJ006268</name>
</gene>
<dbReference type="KEGG" id="cqu:CpipJ_CPIJ006268"/>
<feature type="domain" description="G-protein coupled receptors family 1 profile" evidence="7">
    <location>
        <begin position="1"/>
        <end position="107"/>
    </location>
</feature>
<evidence type="ECO:0000313" key="9">
    <source>
        <dbReference type="EnsemblMetazoa" id="CPIJ006268-PA"/>
    </source>
</evidence>
<dbReference type="PRINTS" id="PR00237">
    <property type="entry name" value="GPCRRHODOPSN"/>
</dbReference>
<dbReference type="PANTHER" id="PTHR24224:SF6">
    <property type="entry name" value="CARDIOACCELERATORY PEPTIDE RECEPTOR-RELATED"/>
    <property type="match status" value="1"/>
</dbReference>
<name>B0WG35_CULQU</name>
<dbReference type="InterPro" id="IPR017452">
    <property type="entry name" value="GPCR_Rhodpsn_7TM"/>
</dbReference>
<accession>B0WG35</accession>
<comment type="subcellular location">
    <subcellularLocation>
        <location evidence="1">Membrane</location>
    </subcellularLocation>
</comment>
<evidence type="ECO:0000313" key="8">
    <source>
        <dbReference type="EMBL" id="EDS26676.1"/>
    </source>
</evidence>
<organism>
    <name type="scientific">Culex quinquefasciatus</name>
    <name type="common">Southern house mosquito</name>
    <name type="synonym">Culex pungens</name>
    <dbReference type="NCBI Taxonomy" id="7176"/>
    <lineage>
        <taxon>Eukaryota</taxon>
        <taxon>Metazoa</taxon>
        <taxon>Ecdysozoa</taxon>
        <taxon>Arthropoda</taxon>
        <taxon>Hexapoda</taxon>
        <taxon>Insecta</taxon>
        <taxon>Pterygota</taxon>
        <taxon>Neoptera</taxon>
        <taxon>Endopterygota</taxon>
        <taxon>Diptera</taxon>
        <taxon>Nematocera</taxon>
        <taxon>Culicoidea</taxon>
        <taxon>Culicidae</taxon>
        <taxon>Culicinae</taxon>
        <taxon>Culicini</taxon>
        <taxon>Culex</taxon>
        <taxon>Culex</taxon>
    </lineage>
</organism>
<dbReference type="Pfam" id="PF00001">
    <property type="entry name" value="7tm_1"/>
    <property type="match status" value="1"/>
</dbReference>
<evidence type="ECO:0000313" key="10">
    <source>
        <dbReference type="Proteomes" id="UP000002320"/>
    </source>
</evidence>
<sequence>MGQSLISGDGPEEARIWTTPIVRYRNGSADLASRRASSRGIIPRAKVKTVKMTIVIVIVFVLCWSPYIVFDLLQVFEQIPKTQTNIAIATLIQSLAPLNSAANPLIYCLFSTHFVRTLKYGFICGYFVKTPTIPMAAVVRVVLWQPRGHQRPQRLWPDRERKPAAEPAQQRFNEDPYHFADGVHAEASDHRPDVASYRIAAGVNRRCRHQDDGDDGDGVGTPWWTEAILVQNVISQIIEAQQNSKKDLVKFVHF</sequence>
<dbReference type="EnsemblMetazoa" id="CPIJ006268-RA">
    <property type="protein sequence ID" value="CPIJ006268-PA"/>
    <property type="gene ID" value="CPIJ006268"/>
</dbReference>
<evidence type="ECO:0000256" key="1">
    <source>
        <dbReference type="ARBA" id="ARBA00004370"/>
    </source>
</evidence>
<dbReference type="SUPFAM" id="SSF81321">
    <property type="entry name" value="Family A G protein-coupled receptor-like"/>
    <property type="match status" value="1"/>
</dbReference>
<dbReference type="InterPro" id="IPR052665">
    <property type="entry name" value="Neuropeptide-GPCR"/>
</dbReference>
<keyword evidence="4 6" id="KW-1133">Transmembrane helix</keyword>
<evidence type="ECO:0000256" key="4">
    <source>
        <dbReference type="ARBA" id="ARBA00022989"/>
    </source>
</evidence>
<evidence type="ECO:0000259" key="7">
    <source>
        <dbReference type="PROSITE" id="PS50262"/>
    </source>
</evidence>
<dbReference type="GO" id="GO:0005886">
    <property type="term" value="C:plasma membrane"/>
    <property type="evidence" value="ECO:0007669"/>
    <property type="project" value="TreeGrafter"/>
</dbReference>
<keyword evidence="5 6" id="KW-0472">Membrane</keyword>
<dbReference type="Proteomes" id="UP000002320">
    <property type="component" value="Unassembled WGS sequence"/>
</dbReference>
<evidence type="ECO:0000256" key="5">
    <source>
        <dbReference type="ARBA" id="ARBA00023136"/>
    </source>
</evidence>
<dbReference type="AlphaFoldDB" id="B0WG35"/>
<dbReference type="PANTHER" id="PTHR24224">
    <property type="entry name" value="CARDIOACCELERATORY PEPTIDE RECEPTOR-RELATED"/>
    <property type="match status" value="1"/>
</dbReference>
<keyword evidence="8" id="KW-0675">Receptor</keyword>
<keyword evidence="10" id="KW-1185">Reference proteome</keyword>
<feature type="transmembrane region" description="Helical" evidence="6">
    <location>
        <begin position="49"/>
        <end position="70"/>
    </location>
</feature>
<reference evidence="9" key="2">
    <citation type="submission" date="2021-02" db="UniProtKB">
        <authorList>
            <consortium name="EnsemblMetazoa"/>
        </authorList>
    </citation>
    <scope>IDENTIFICATION</scope>
    <source>
        <strain evidence="9">JHB</strain>
    </source>
</reference>
<dbReference type="eggNOG" id="KOG3656">
    <property type="taxonomic scope" value="Eukaryota"/>
</dbReference>